<dbReference type="SUPFAM" id="SSF56112">
    <property type="entry name" value="Protein kinase-like (PK-like)"/>
    <property type="match status" value="1"/>
</dbReference>
<name>A0A4Q2DF97_9AGAR</name>
<dbReference type="STRING" id="2316362.A0A4Q2DF97"/>
<dbReference type="Proteomes" id="UP000290288">
    <property type="component" value="Unassembled WGS sequence"/>
</dbReference>
<dbReference type="OrthoDB" id="2906425at2759"/>
<evidence type="ECO:0000313" key="4">
    <source>
        <dbReference type="Proteomes" id="UP000290288"/>
    </source>
</evidence>
<feature type="compositionally biased region" description="Low complexity" evidence="1">
    <location>
        <begin position="501"/>
        <end position="555"/>
    </location>
</feature>
<evidence type="ECO:0000313" key="3">
    <source>
        <dbReference type="EMBL" id="RXW17762.1"/>
    </source>
</evidence>
<reference evidence="3 4" key="1">
    <citation type="submission" date="2019-01" db="EMBL/GenBank/DDBJ databases">
        <title>Draft genome sequence of Psathyrella aberdarensis IHI B618.</title>
        <authorList>
            <person name="Buettner E."/>
            <person name="Kellner H."/>
        </authorList>
    </citation>
    <scope>NUCLEOTIDE SEQUENCE [LARGE SCALE GENOMIC DNA]</scope>
    <source>
        <strain evidence="3 4">IHI B618</strain>
    </source>
</reference>
<feature type="compositionally biased region" description="Polar residues" evidence="1">
    <location>
        <begin position="667"/>
        <end position="676"/>
    </location>
</feature>
<sequence>MPPISDFWPPLEPSLELLDEPTHKRITSLHRHLCESTITVPVEDVVTTGVSETMTLWERVETWALEVYHKSRREKGASGSGSRGVTCRMIRDQWTWGQSFLVYEIVFYRDRGSEEDVDEEDDNIIESWVIRFGLPPYEGDEFFNTPDQLERKILNEVGALKVVKQRCPADVVPVPDVWGFCARHGREFQQIFGGIVDDEVDETGKKRRPHPLGPSFPAFILMSALKGKTIEECGFPVHELGIHFDELDAPPPSFEDDNGYLSSPILRTYLKSLAKIHYALSQVTFDKIGSFVVDAETGEVEIGPMAEFGLGPFERAEEYFGVMGEAFKRIAEASSAAEEEDEESEDAAAQNSNPLNLKDSETAGLKRQFTASLFPRALGSHLSPQTNTGPFPLRHGDLHSENILVDEETGEIVGVIDWEGAGTVPWEVAGALNWEVQGEVVEWDGDVKPRRTGVHTAFNVALKEVETEMKDLHQRQESQHRRRQSQHRKEQATEDDEEEVYSTPMSTLSPSSSYTSLVSSSEGGHSVLSGRTHSRSSSSSHLTAITSPPTSPASSLFDINKNSSSMSMKGAATSILEQVTRLVDVNKTPNAQNSNNTTSKIKKISSFFSRSASEPQSAPPPPTSFPLNNTNFHKHIRTDSLCPEIIESIRTSPPSSPPSTPSKLGLRSSSKANTKPTSPPASGGPSVLQNPLSLPTIPTLSLSVAALAITASSAQPPLRLNSAHIRQATAPPTAMRRSPSPFPFSELALPSRNALPIAFDWGLY</sequence>
<gene>
    <name evidence="3" type="ORF">EST38_g8094</name>
</gene>
<feature type="region of interest" description="Disordered" evidence="1">
    <location>
        <begin position="470"/>
        <end position="558"/>
    </location>
</feature>
<dbReference type="InterPro" id="IPR051678">
    <property type="entry name" value="AGP_Transferase"/>
</dbReference>
<dbReference type="InterPro" id="IPR002575">
    <property type="entry name" value="Aminoglycoside_PTrfase"/>
</dbReference>
<accession>A0A4Q2DF97</accession>
<feature type="domain" description="Aminoglycoside phosphotransferase" evidence="2">
    <location>
        <begin position="315"/>
        <end position="423"/>
    </location>
</feature>
<dbReference type="InterPro" id="IPR011009">
    <property type="entry name" value="Kinase-like_dom_sf"/>
</dbReference>
<feature type="compositionally biased region" description="Acidic residues" evidence="1">
    <location>
        <begin position="337"/>
        <end position="346"/>
    </location>
</feature>
<evidence type="ECO:0000256" key="1">
    <source>
        <dbReference type="SAM" id="MobiDB-lite"/>
    </source>
</evidence>
<comment type="caution">
    <text evidence="3">The sequence shown here is derived from an EMBL/GenBank/DDBJ whole genome shotgun (WGS) entry which is preliminary data.</text>
</comment>
<dbReference type="Pfam" id="PF01636">
    <property type="entry name" value="APH"/>
    <property type="match status" value="1"/>
</dbReference>
<feature type="compositionally biased region" description="Basic and acidic residues" evidence="1">
    <location>
        <begin position="470"/>
        <end position="479"/>
    </location>
</feature>
<feature type="region of interest" description="Disordered" evidence="1">
    <location>
        <begin position="333"/>
        <end position="358"/>
    </location>
</feature>
<feature type="region of interest" description="Disordered" evidence="1">
    <location>
        <begin position="648"/>
        <end position="690"/>
    </location>
</feature>
<evidence type="ECO:0000259" key="2">
    <source>
        <dbReference type="Pfam" id="PF01636"/>
    </source>
</evidence>
<dbReference type="AlphaFoldDB" id="A0A4Q2DF97"/>
<dbReference type="EMBL" id="SDEE01000314">
    <property type="protein sequence ID" value="RXW17762.1"/>
    <property type="molecule type" value="Genomic_DNA"/>
</dbReference>
<dbReference type="PANTHER" id="PTHR21310:SF37">
    <property type="entry name" value="AMINOGLYCOSIDE PHOSPHOTRANSFERASE DOMAIN-CONTAINING PROTEIN"/>
    <property type="match status" value="1"/>
</dbReference>
<dbReference type="Gene3D" id="3.90.1200.10">
    <property type="match status" value="1"/>
</dbReference>
<dbReference type="PANTHER" id="PTHR21310">
    <property type="entry name" value="AMINOGLYCOSIDE PHOSPHOTRANSFERASE-RELATED-RELATED"/>
    <property type="match status" value="1"/>
</dbReference>
<proteinExistence type="predicted"/>
<protein>
    <recommendedName>
        <fullName evidence="2">Aminoglycoside phosphotransferase domain-containing protein</fullName>
    </recommendedName>
</protein>
<keyword evidence="4" id="KW-1185">Reference proteome</keyword>
<organism evidence="3 4">
    <name type="scientific">Candolleomyces aberdarensis</name>
    <dbReference type="NCBI Taxonomy" id="2316362"/>
    <lineage>
        <taxon>Eukaryota</taxon>
        <taxon>Fungi</taxon>
        <taxon>Dikarya</taxon>
        <taxon>Basidiomycota</taxon>
        <taxon>Agaricomycotina</taxon>
        <taxon>Agaricomycetes</taxon>
        <taxon>Agaricomycetidae</taxon>
        <taxon>Agaricales</taxon>
        <taxon>Agaricineae</taxon>
        <taxon>Psathyrellaceae</taxon>
        <taxon>Candolleomyces</taxon>
    </lineage>
</organism>
<feature type="region of interest" description="Disordered" evidence="1">
    <location>
        <begin position="608"/>
        <end position="631"/>
    </location>
</feature>